<evidence type="ECO:0000256" key="1">
    <source>
        <dbReference type="ARBA" id="ARBA00022490"/>
    </source>
</evidence>
<evidence type="ECO:0000256" key="3">
    <source>
        <dbReference type="ARBA" id="ARBA00023082"/>
    </source>
</evidence>
<dbReference type="KEGG" id="plyc:GXP70_23840"/>
<evidence type="ECO:0000256" key="2">
    <source>
        <dbReference type="ARBA" id="ARBA00023015"/>
    </source>
</evidence>
<dbReference type="Gene3D" id="1.10.1740.10">
    <property type="match status" value="1"/>
</dbReference>
<dbReference type="GO" id="GO:0006352">
    <property type="term" value="P:DNA-templated transcription initiation"/>
    <property type="evidence" value="ECO:0007669"/>
    <property type="project" value="UniProtKB-UniRule"/>
</dbReference>
<dbReference type="NCBIfam" id="TIGR02937">
    <property type="entry name" value="sigma70-ECF"/>
    <property type="match status" value="1"/>
</dbReference>
<gene>
    <name evidence="6 8" type="primary">sigI</name>
    <name evidence="8" type="ORF">GXP70_23840</name>
</gene>
<organism evidence="8 9">
    <name type="scientific">Paenibacillus lycopersici</name>
    <dbReference type="NCBI Taxonomy" id="2704462"/>
    <lineage>
        <taxon>Bacteria</taxon>
        <taxon>Bacillati</taxon>
        <taxon>Bacillota</taxon>
        <taxon>Bacilli</taxon>
        <taxon>Bacillales</taxon>
        <taxon>Paenibacillaceae</taxon>
        <taxon>Paenibacillus</taxon>
    </lineage>
</organism>
<dbReference type="HAMAP" id="MF_02064">
    <property type="entry name" value="Sigma70_SigI"/>
    <property type="match status" value="1"/>
</dbReference>
<comment type="subcellular location">
    <subcellularLocation>
        <location evidence="6">Cytoplasm</location>
    </subcellularLocation>
</comment>
<dbReference type="InterPro" id="IPR014284">
    <property type="entry name" value="RNA_pol_sigma-70_dom"/>
</dbReference>
<keyword evidence="3 6" id="KW-0731">Sigma factor</keyword>
<feature type="domain" description="RNA polymerase sigma-70 region 2" evidence="7">
    <location>
        <begin position="45"/>
        <end position="115"/>
    </location>
</feature>
<keyword evidence="1 6" id="KW-0963">Cytoplasm</keyword>
<keyword evidence="9" id="KW-1185">Reference proteome</keyword>
<dbReference type="Proteomes" id="UP000476064">
    <property type="component" value="Chromosome"/>
</dbReference>
<dbReference type="PIRSF" id="PIRSF038953">
    <property type="entry name" value="SigI"/>
    <property type="match status" value="1"/>
</dbReference>
<accession>A0A6C0G629</accession>
<evidence type="ECO:0000256" key="5">
    <source>
        <dbReference type="ARBA" id="ARBA00023163"/>
    </source>
</evidence>
<dbReference type="NCBIfam" id="TIGR02895">
    <property type="entry name" value="spore_sigI"/>
    <property type="match status" value="1"/>
</dbReference>
<comment type="similarity">
    <text evidence="6">Belongs to the sigma-70 factor family. SigI subfamily.</text>
</comment>
<dbReference type="GO" id="GO:0005737">
    <property type="term" value="C:cytoplasm"/>
    <property type="evidence" value="ECO:0007669"/>
    <property type="project" value="UniProtKB-SubCell"/>
</dbReference>
<keyword evidence="6" id="KW-0346">Stress response</keyword>
<dbReference type="EMBL" id="CP048209">
    <property type="protein sequence ID" value="QHT62710.1"/>
    <property type="molecule type" value="Genomic_DNA"/>
</dbReference>
<dbReference type="InterPro" id="IPR007627">
    <property type="entry name" value="RNA_pol_sigma70_r2"/>
</dbReference>
<keyword evidence="5 6" id="KW-0804">Transcription</keyword>
<dbReference type="SUPFAM" id="SSF88946">
    <property type="entry name" value="Sigma2 domain of RNA polymerase sigma factors"/>
    <property type="match status" value="1"/>
</dbReference>
<evidence type="ECO:0000313" key="8">
    <source>
        <dbReference type="EMBL" id="QHT62710.1"/>
    </source>
</evidence>
<reference evidence="8 9" key="1">
    <citation type="submission" date="2020-01" db="EMBL/GenBank/DDBJ databases">
        <title>Paenibacillus sp. nov., isolated from tomato rhizosphere.</title>
        <authorList>
            <person name="Weon H.-Y."/>
            <person name="Lee S.A."/>
        </authorList>
    </citation>
    <scope>NUCLEOTIDE SEQUENCE [LARGE SCALE GENOMIC DNA]</scope>
    <source>
        <strain evidence="8 9">12200R-189</strain>
    </source>
</reference>
<dbReference type="GO" id="GO:0016987">
    <property type="term" value="F:sigma factor activity"/>
    <property type="evidence" value="ECO:0007669"/>
    <property type="project" value="UniProtKB-UniRule"/>
</dbReference>
<dbReference type="InterPro" id="IPR013325">
    <property type="entry name" value="RNA_pol_sigma_r2"/>
</dbReference>
<dbReference type="RefSeq" id="WP_162359141.1">
    <property type="nucleotide sequence ID" value="NZ_CP048209.1"/>
</dbReference>
<dbReference type="InterPro" id="IPR014244">
    <property type="entry name" value="RNA_pol_sigma-I"/>
</dbReference>
<keyword evidence="4 6" id="KW-0238">DNA-binding</keyword>
<feature type="DNA-binding region" description="H-T-H motif" evidence="6">
    <location>
        <begin position="216"/>
        <end position="235"/>
    </location>
</feature>
<evidence type="ECO:0000256" key="4">
    <source>
        <dbReference type="ARBA" id="ARBA00023125"/>
    </source>
</evidence>
<evidence type="ECO:0000256" key="6">
    <source>
        <dbReference type="HAMAP-Rule" id="MF_02064"/>
    </source>
</evidence>
<dbReference type="Pfam" id="PF04542">
    <property type="entry name" value="Sigma70_r2"/>
    <property type="match status" value="1"/>
</dbReference>
<proteinExistence type="inferred from homology"/>
<comment type="activity regulation">
    <text evidence="6">Negatively regulated by the anti-sigma-I factor RsgI.</text>
</comment>
<protein>
    <recommendedName>
        <fullName evidence="6">RNA polymerase sigma factor SigI</fullName>
    </recommendedName>
</protein>
<comment type="function">
    <text evidence="6">Sigma factors are initiation factors that promote the attachment of RNA polymerase to specific initiation sites and are then released.</text>
</comment>
<dbReference type="NCBIfam" id="NF006176">
    <property type="entry name" value="PRK08311.2-4"/>
    <property type="match status" value="1"/>
</dbReference>
<name>A0A6C0G629_9BACL</name>
<feature type="short sequence motif" description="Polymerase core binding" evidence="6">
    <location>
        <begin position="70"/>
        <end position="83"/>
    </location>
</feature>
<dbReference type="AlphaFoldDB" id="A0A6C0G629"/>
<evidence type="ECO:0000313" key="9">
    <source>
        <dbReference type="Proteomes" id="UP000476064"/>
    </source>
</evidence>
<dbReference type="GO" id="GO:0003677">
    <property type="term" value="F:DNA binding"/>
    <property type="evidence" value="ECO:0007669"/>
    <property type="project" value="UniProtKB-UniRule"/>
</dbReference>
<keyword evidence="2 6" id="KW-0805">Transcription regulation</keyword>
<sequence>MLLVLFKRIFGGKHDTSAVTPETRIAPEEMVERIRSGEASRNAFIDAYQPYIAKVTSRFCKRYIDPASSDEFSIALAAFDEAIGQFSSQAGKSFLGFAETVIRRRLIDYVRKESRHHGSVPYSAFDQDDEEESTVNAIETNEAMNRYSLTQESEARRFEIAEFDGRLREYGITFGELPDISPKHSDSRQLLIGISRRLANDPELYDQLETKQKLPIKELCEIIGVSRKTIERNRKYIIALTILHNGDFPYLQQYIKPQEPPVHKELPAVEGVRA</sequence>
<evidence type="ECO:0000259" key="7">
    <source>
        <dbReference type="Pfam" id="PF04542"/>
    </source>
</evidence>
<comment type="subunit">
    <text evidence="6">Interacts with RsgI.</text>
</comment>